<evidence type="ECO:0000256" key="3">
    <source>
        <dbReference type="ARBA" id="ARBA00022490"/>
    </source>
</evidence>
<proteinExistence type="inferred from homology"/>
<feature type="signal peptide" evidence="6">
    <location>
        <begin position="1"/>
        <end position="18"/>
    </location>
</feature>
<dbReference type="Pfam" id="PF10165">
    <property type="entry name" value="Ric8"/>
    <property type="match status" value="1"/>
</dbReference>
<dbReference type="Proteomes" id="UP000593567">
    <property type="component" value="Unassembled WGS sequence"/>
</dbReference>
<name>A0A7J7JEN1_BUGNE</name>
<keyword evidence="5" id="KW-0143">Chaperone</keyword>
<evidence type="ECO:0000256" key="2">
    <source>
        <dbReference type="ARBA" id="ARBA00009049"/>
    </source>
</evidence>
<comment type="caution">
    <text evidence="7">The sequence shown here is derived from an EMBL/GenBank/DDBJ whole genome shotgun (WGS) entry which is preliminary data.</text>
</comment>
<dbReference type="GO" id="GO:0001965">
    <property type="term" value="F:G-protein alpha-subunit binding"/>
    <property type="evidence" value="ECO:0007669"/>
    <property type="project" value="TreeGrafter"/>
</dbReference>
<organism evidence="7 8">
    <name type="scientific">Bugula neritina</name>
    <name type="common">Brown bryozoan</name>
    <name type="synonym">Sertularia neritina</name>
    <dbReference type="NCBI Taxonomy" id="10212"/>
    <lineage>
        <taxon>Eukaryota</taxon>
        <taxon>Metazoa</taxon>
        <taxon>Spiralia</taxon>
        <taxon>Lophotrochozoa</taxon>
        <taxon>Bryozoa</taxon>
        <taxon>Gymnolaemata</taxon>
        <taxon>Cheilostomatida</taxon>
        <taxon>Flustrina</taxon>
        <taxon>Buguloidea</taxon>
        <taxon>Bugulidae</taxon>
        <taxon>Bugula</taxon>
    </lineage>
</organism>
<dbReference type="GO" id="GO:0007186">
    <property type="term" value="P:G protein-coupled receptor signaling pathway"/>
    <property type="evidence" value="ECO:0007669"/>
    <property type="project" value="TreeGrafter"/>
</dbReference>
<dbReference type="EMBL" id="VXIV02002624">
    <property type="protein sequence ID" value="KAF6024066.1"/>
    <property type="molecule type" value="Genomic_DNA"/>
</dbReference>
<keyword evidence="6" id="KW-0732">Signal</keyword>
<evidence type="ECO:0000256" key="1">
    <source>
        <dbReference type="ARBA" id="ARBA00004544"/>
    </source>
</evidence>
<feature type="chain" id="PRO_5029520109" evidence="6">
    <location>
        <begin position="19"/>
        <end position="237"/>
    </location>
</feature>
<dbReference type="GO" id="GO:0005938">
    <property type="term" value="C:cell cortex"/>
    <property type="evidence" value="ECO:0007669"/>
    <property type="project" value="UniProtKB-SubCell"/>
</dbReference>
<keyword evidence="4" id="KW-0344">Guanine-nucleotide releasing factor</keyword>
<dbReference type="InterPro" id="IPR019318">
    <property type="entry name" value="Gua_nucleotide_exch_fac_Ric8"/>
</dbReference>
<keyword evidence="3" id="KW-0963">Cytoplasm</keyword>
<evidence type="ECO:0000313" key="7">
    <source>
        <dbReference type="EMBL" id="KAF6024066.1"/>
    </source>
</evidence>
<sequence length="237" mass="26837">MFLITALVSSTASSAARTANPQNLLSEENCQLVVEILRILYNFLSQFDGHNDNNGEEHAMLAEVSRQLVGCHCETRDRHLEVTKHCCNLWTLLPSKLAHILVPAADELNDVSKVQRSFLGHDVTAIFEILSYLEMLLKDVSVRAQQDQLLPVLLPLTTLCKSNRIIRKYCRCQTTSDSFAPLKDEVKQLPEEGNSLRNKFCKLLTSTVTQVKHVAADFLYVLCKENVSRLIKYTGFW</sequence>
<protein>
    <submittedName>
        <fullName evidence="7">RIC8B</fullName>
    </submittedName>
</protein>
<accession>A0A7J7JEN1</accession>
<dbReference type="GO" id="GO:0005085">
    <property type="term" value="F:guanyl-nucleotide exchange factor activity"/>
    <property type="evidence" value="ECO:0007669"/>
    <property type="project" value="UniProtKB-KW"/>
</dbReference>
<reference evidence="7" key="1">
    <citation type="submission" date="2020-06" db="EMBL/GenBank/DDBJ databases">
        <title>Draft genome of Bugula neritina, a colonial animal packing powerful symbionts and potential medicines.</title>
        <authorList>
            <person name="Rayko M."/>
        </authorList>
    </citation>
    <scope>NUCLEOTIDE SEQUENCE [LARGE SCALE GENOMIC DNA]</scope>
    <source>
        <strain evidence="7">Kwan_BN1</strain>
    </source>
</reference>
<dbReference type="InterPro" id="IPR008376">
    <property type="entry name" value="Chaperone_Ric-8_A/B"/>
</dbReference>
<dbReference type="PANTHER" id="PTHR12425:SF5">
    <property type="entry name" value="SYNEMBRYN"/>
    <property type="match status" value="1"/>
</dbReference>
<evidence type="ECO:0000256" key="6">
    <source>
        <dbReference type="SAM" id="SignalP"/>
    </source>
</evidence>
<comment type="similarity">
    <text evidence="2">Belongs to the synembryn family.</text>
</comment>
<evidence type="ECO:0000256" key="5">
    <source>
        <dbReference type="ARBA" id="ARBA00023186"/>
    </source>
</evidence>
<gene>
    <name evidence="7" type="ORF">EB796_017628</name>
</gene>
<dbReference type="OrthoDB" id="6262016at2759"/>
<dbReference type="PRINTS" id="PR01802">
    <property type="entry name" value="SYNEMBRYN"/>
</dbReference>
<evidence type="ECO:0000313" key="8">
    <source>
        <dbReference type="Proteomes" id="UP000593567"/>
    </source>
</evidence>
<comment type="subcellular location">
    <subcellularLocation>
        <location evidence="1">Cytoplasm</location>
        <location evidence="1">Cell cortex</location>
    </subcellularLocation>
</comment>
<evidence type="ECO:0000256" key="4">
    <source>
        <dbReference type="ARBA" id="ARBA00022658"/>
    </source>
</evidence>
<keyword evidence="8" id="KW-1185">Reference proteome</keyword>
<dbReference type="AlphaFoldDB" id="A0A7J7JEN1"/>
<dbReference type="PANTHER" id="PTHR12425">
    <property type="entry name" value="SYNEMBRYN"/>
    <property type="match status" value="1"/>
</dbReference>